<keyword evidence="1" id="KW-0812">Transmembrane</keyword>
<feature type="transmembrane region" description="Helical" evidence="1">
    <location>
        <begin position="112"/>
        <end position="133"/>
    </location>
</feature>
<keyword evidence="1" id="KW-0472">Membrane</keyword>
<proteinExistence type="predicted"/>
<comment type="caution">
    <text evidence="3">The sequence shown here is derived from an EMBL/GenBank/DDBJ whole genome shotgun (WGS) entry which is preliminary data.</text>
</comment>
<feature type="transmembrane region" description="Helical" evidence="1">
    <location>
        <begin position="75"/>
        <end position="100"/>
    </location>
</feature>
<keyword evidence="1" id="KW-1133">Transmembrane helix</keyword>
<evidence type="ECO:0000313" key="4">
    <source>
        <dbReference type="Proteomes" id="UP000565711"/>
    </source>
</evidence>
<keyword evidence="3" id="KW-0378">Hydrolase</keyword>
<dbReference type="Proteomes" id="UP000565711">
    <property type="component" value="Unassembled WGS sequence"/>
</dbReference>
<dbReference type="GO" id="GO:0004175">
    <property type="term" value="F:endopeptidase activity"/>
    <property type="evidence" value="ECO:0007669"/>
    <property type="project" value="UniProtKB-ARBA"/>
</dbReference>
<dbReference type="GO" id="GO:0008237">
    <property type="term" value="F:metallopeptidase activity"/>
    <property type="evidence" value="ECO:0007669"/>
    <property type="project" value="UniProtKB-KW"/>
</dbReference>
<evidence type="ECO:0000256" key="1">
    <source>
        <dbReference type="SAM" id="Phobius"/>
    </source>
</evidence>
<gene>
    <name evidence="3" type="ORF">HGA08_08865</name>
</gene>
<dbReference type="GO" id="GO:0006508">
    <property type="term" value="P:proteolysis"/>
    <property type="evidence" value="ECO:0007669"/>
    <property type="project" value="UniProtKB-KW"/>
</dbReference>
<dbReference type="Pfam" id="PF02517">
    <property type="entry name" value="Rce1-like"/>
    <property type="match status" value="1"/>
</dbReference>
<protein>
    <submittedName>
        <fullName evidence="3">CPBP family intramembrane metalloprotease</fullName>
    </submittedName>
</protein>
<organism evidence="3 4">
    <name type="scientific">Nocardia vermiculata</name>
    <dbReference type="NCBI Taxonomy" id="257274"/>
    <lineage>
        <taxon>Bacteria</taxon>
        <taxon>Bacillati</taxon>
        <taxon>Actinomycetota</taxon>
        <taxon>Actinomycetes</taxon>
        <taxon>Mycobacteriales</taxon>
        <taxon>Nocardiaceae</taxon>
        <taxon>Nocardia</taxon>
    </lineage>
</organism>
<keyword evidence="3" id="KW-0645">Protease</keyword>
<dbReference type="PANTHER" id="PTHR39430">
    <property type="entry name" value="MEMBRANE-ASSOCIATED PROTEASE-RELATED"/>
    <property type="match status" value="1"/>
</dbReference>
<feature type="transmembrane region" description="Helical" evidence="1">
    <location>
        <begin position="20"/>
        <end position="39"/>
    </location>
</feature>
<feature type="transmembrane region" description="Helical" evidence="1">
    <location>
        <begin position="245"/>
        <end position="264"/>
    </location>
</feature>
<feature type="transmembrane region" description="Helical" evidence="1">
    <location>
        <begin position="145"/>
        <end position="165"/>
    </location>
</feature>
<feature type="transmembrane region" description="Helical" evidence="1">
    <location>
        <begin position="45"/>
        <end position="63"/>
    </location>
</feature>
<keyword evidence="3" id="KW-0482">Metalloprotease</keyword>
<sequence length="293" mass="30220">MSTARDEGNRTKRPSRASFAWMVAGAVVVGVIAGLTAAGPGPIPLLGAVLAVAVYWVVMRRLVHRSTPEIAWQGAVGSVLSGIAVGLGFVLVSVGLITAFGGYSFSWTGNGVWAVVWSAVVVQCAAAVTEELMFRGFVLQAVEQWWGSGVALAVTGVLFGAVHLMNPGATLWSAVAIAVEAGVMLGAAFVWRRSIWFVVGLHFAWNAAVQLLGIPVSGHNSEGLFAVESHGAVALTGGAFGLEASVVPVVTGVLISVSMLVFAYRGGSLRARPVARSASRVAAEARPGRGLSD</sequence>
<dbReference type="InterPro" id="IPR003675">
    <property type="entry name" value="Rce1/LyrA-like_dom"/>
</dbReference>
<dbReference type="EMBL" id="JAAXOP010000004">
    <property type="protein sequence ID" value="NKY50318.1"/>
    <property type="molecule type" value="Genomic_DNA"/>
</dbReference>
<evidence type="ECO:0000259" key="2">
    <source>
        <dbReference type="Pfam" id="PF02517"/>
    </source>
</evidence>
<evidence type="ECO:0000313" key="3">
    <source>
        <dbReference type="EMBL" id="NKY50318.1"/>
    </source>
</evidence>
<keyword evidence="4" id="KW-1185">Reference proteome</keyword>
<reference evidence="3 4" key="1">
    <citation type="submission" date="2020-04" db="EMBL/GenBank/DDBJ databases">
        <title>MicrobeNet Type strains.</title>
        <authorList>
            <person name="Nicholson A.C."/>
        </authorList>
    </citation>
    <scope>NUCLEOTIDE SEQUENCE [LARGE SCALE GENOMIC DNA]</scope>
    <source>
        <strain evidence="3 4">JCM 12354</strain>
    </source>
</reference>
<dbReference type="GO" id="GO:0080120">
    <property type="term" value="P:CAAX-box protein maturation"/>
    <property type="evidence" value="ECO:0007669"/>
    <property type="project" value="UniProtKB-ARBA"/>
</dbReference>
<dbReference type="AlphaFoldDB" id="A0A846XZ45"/>
<name>A0A846XZ45_9NOCA</name>
<feature type="transmembrane region" description="Helical" evidence="1">
    <location>
        <begin position="171"/>
        <end position="190"/>
    </location>
</feature>
<dbReference type="PANTHER" id="PTHR39430:SF1">
    <property type="entry name" value="PROTEASE"/>
    <property type="match status" value="1"/>
</dbReference>
<feature type="transmembrane region" description="Helical" evidence="1">
    <location>
        <begin position="195"/>
        <end position="214"/>
    </location>
</feature>
<feature type="domain" description="CAAX prenyl protease 2/Lysostaphin resistance protein A-like" evidence="2">
    <location>
        <begin position="114"/>
        <end position="207"/>
    </location>
</feature>
<dbReference type="RefSeq" id="WP_084475386.1">
    <property type="nucleotide sequence ID" value="NZ_JAAXOP010000004.1"/>
</dbReference>
<accession>A0A846XZ45</accession>